<protein>
    <submittedName>
        <fullName evidence="1">Uncharacterized protein</fullName>
    </submittedName>
</protein>
<keyword evidence="2" id="KW-1185">Reference proteome</keyword>
<accession>A0AAW1ERX9</accession>
<evidence type="ECO:0000313" key="2">
    <source>
        <dbReference type="Proteomes" id="UP001488805"/>
    </source>
</evidence>
<sequence length="69" mass="8006">MFRGHEVPLRCVKEELNKLVFVGASQPRARGRWSAVFIRGVLIVAQYMWKPRCREDHRFIPGVNAQRAA</sequence>
<dbReference type="EMBL" id="JBCEZU010000145">
    <property type="protein sequence ID" value="KAK9525018.1"/>
    <property type="molecule type" value="Genomic_DNA"/>
</dbReference>
<organism evidence="1 2">
    <name type="scientific">Zoarces viviparus</name>
    <name type="common">Viviparous eelpout</name>
    <name type="synonym">Blennius viviparus</name>
    <dbReference type="NCBI Taxonomy" id="48416"/>
    <lineage>
        <taxon>Eukaryota</taxon>
        <taxon>Metazoa</taxon>
        <taxon>Chordata</taxon>
        <taxon>Craniata</taxon>
        <taxon>Vertebrata</taxon>
        <taxon>Euteleostomi</taxon>
        <taxon>Actinopterygii</taxon>
        <taxon>Neopterygii</taxon>
        <taxon>Teleostei</taxon>
        <taxon>Neoteleostei</taxon>
        <taxon>Acanthomorphata</taxon>
        <taxon>Eupercaria</taxon>
        <taxon>Perciformes</taxon>
        <taxon>Cottioidei</taxon>
        <taxon>Zoarcales</taxon>
        <taxon>Zoarcidae</taxon>
        <taxon>Zoarcinae</taxon>
        <taxon>Zoarces</taxon>
    </lineage>
</organism>
<comment type="caution">
    <text evidence="1">The sequence shown here is derived from an EMBL/GenBank/DDBJ whole genome shotgun (WGS) entry which is preliminary data.</text>
</comment>
<dbReference type="AlphaFoldDB" id="A0AAW1ERX9"/>
<reference evidence="1 2" key="1">
    <citation type="journal article" date="2024" name="Genome Biol. Evol.">
        <title>Chromosome-level genome assembly of the viviparous eelpout Zoarces viviparus.</title>
        <authorList>
            <person name="Fuhrmann N."/>
            <person name="Brasseur M.V."/>
            <person name="Bakowski C.E."/>
            <person name="Podsiadlowski L."/>
            <person name="Prost S."/>
            <person name="Krehenwinkel H."/>
            <person name="Mayer C."/>
        </authorList>
    </citation>
    <scope>NUCLEOTIDE SEQUENCE [LARGE SCALE GENOMIC DNA]</scope>
    <source>
        <strain evidence="1">NO-MEL_2022_Ind0_liver</strain>
    </source>
</reference>
<gene>
    <name evidence="1" type="ORF">VZT92_017371</name>
</gene>
<dbReference type="Proteomes" id="UP001488805">
    <property type="component" value="Unassembled WGS sequence"/>
</dbReference>
<proteinExistence type="predicted"/>
<evidence type="ECO:0000313" key="1">
    <source>
        <dbReference type="EMBL" id="KAK9525018.1"/>
    </source>
</evidence>
<name>A0AAW1ERX9_ZOAVI</name>